<evidence type="ECO:0000256" key="1">
    <source>
        <dbReference type="SAM" id="MobiDB-lite"/>
    </source>
</evidence>
<feature type="region of interest" description="Disordered" evidence="1">
    <location>
        <begin position="156"/>
        <end position="187"/>
    </location>
</feature>
<dbReference type="Proteomes" id="UP001652628">
    <property type="component" value="Chromosome 3"/>
</dbReference>
<dbReference type="RefSeq" id="XP_070852660.1">
    <property type="nucleotide sequence ID" value="XM_070996559.1"/>
</dbReference>
<dbReference type="GeneID" id="118878013"/>
<accession>A0ABM4TRS0</accession>
<name>A0ABM4TRS0_DROSZ</name>
<evidence type="ECO:0000313" key="3">
    <source>
        <dbReference type="RefSeq" id="XP_070852660.1"/>
    </source>
</evidence>
<evidence type="ECO:0000313" key="2">
    <source>
        <dbReference type="Proteomes" id="UP001652628"/>
    </source>
</evidence>
<reference evidence="3" key="1">
    <citation type="submission" date="2025-08" db="UniProtKB">
        <authorList>
            <consortium name="RefSeq"/>
        </authorList>
    </citation>
    <scope>IDENTIFICATION</scope>
</reference>
<keyword evidence="2" id="KW-1185">Reference proteome</keyword>
<organism evidence="2 3">
    <name type="scientific">Drosophila suzukii</name>
    <name type="common">Spotted-wing drosophila fruit fly</name>
    <dbReference type="NCBI Taxonomy" id="28584"/>
    <lineage>
        <taxon>Eukaryota</taxon>
        <taxon>Metazoa</taxon>
        <taxon>Ecdysozoa</taxon>
        <taxon>Arthropoda</taxon>
        <taxon>Hexapoda</taxon>
        <taxon>Insecta</taxon>
        <taxon>Pterygota</taxon>
        <taxon>Neoptera</taxon>
        <taxon>Endopterygota</taxon>
        <taxon>Diptera</taxon>
        <taxon>Brachycera</taxon>
        <taxon>Muscomorpha</taxon>
        <taxon>Ephydroidea</taxon>
        <taxon>Drosophilidae</taxon>
        <taxon>Drosophila</taxon>
        <taxon>Sophophora</taxon>
    </lineage>
</organism>
<feature type="compositionally biased region" description="Polar residues" evidence="1">
    <location>
        <begin position="161"/>
        <end position="187"/>
    </location>
</feature>
<proteinExistence type="predicted"/>
<feature type="region of interest" description="Disordered" evidence="1">
    <location>
        <begin position="48"/>
        <end position="67"/>
    </location>
</feature>
<feature type="compositionally biased region" description="Basic and acidic residues" evidence="1">
    <location>
        <begin position="53"/>
        <end position="67"/>
    </location>
</feature>
<protein>
    <submittedName>
        <fullName evidence="3">Uncharacterized protein isoform X1</fullName>
    </submittedName>
</protein>
<sequence length="187" mass="21197">MGASNSKPQTVQIANPMPFEITRDVVHRINQATAKSPKQGTTICEKCSQRPTVEARSDSPTTMEHKPNEVQDMHPVKVAKSWKKRSLEVEETEFGKSLQRVQDLFGKPVKWAKDCEGEIGKFEEELIHCYQRYPNEPLQCSNLARQYHRFVFSRQTDEISKQMSPTGSADSKSPSTTRKTGKNSNPT</sequence>
<gene>
    <name evidence="3" type="primary">LOC118878013</name>
</gene>